<keyword evidence="4" id="KW-1185">Reference proteome</keyword>
<dbReference type="Gene3D" id="2.60.120.730">
    <property type="match status" value="2"/>
</dbReference>
<dbReference type="EMBL" id="JAMQGR010000001">
    <property type="protein sequence ID" value="MCM2564818.1"/>
    <property type="molecule type" value="Genomic_DNA"/>
</dbReference>
<dbReference type="RefSeq" id="WP_251348720.1">
    <property type="nucleotide sequence ID" value="NZ_JAMQGR010000001.1"/>
</dbReference>
<dbReference type="InterPro" id="IPR053751">
    <property type="entry name" value="Viral_Major_Capsid_sf"/>
</dbReference>
<evidence type="ECO:0000259" key="2">
    <source>
        <dbReference type="Pfam" id="PF25513"/>
    </source>
</evidence>
<dbReference type="InterPro" id="IPR041377">
    <property type="entry name" value="P2_N"/>
</dbReference>
<dbReference type="Proteomes" id="UP001202243">
    <property type="component" value="Unassembled WGS sequence"/>
</dbReference>
<comment type="caution">
    <text evidence="3">The sequence shown here is derived from an EMBL/GenBank/DDBJ whole genome shotgun (WGS) entry which is preliminary data.</text>
</comment>
<evidence type="ECO:0000259" key="1">
    <source>
        <dbReference type="Pfam" id="PF18628"/>
    </source>
</evidence>
<dbReference type="Pfam" id="PF25513">
    <property type="entry name" value="P2_C"/>
    <property type="match status" value="1"/>
</dbReference>
<reference evidence="3 4" key="1">
    <citation type="submission" date="2022-06" db="EMBL/GenBank/DDBJ databases">
        <title>Janthinobacterium kumbetensis sp. nov., isolated from spring water in Turkey.</title>
        <authorList>
            <person name="Inan Bektas K."/>
            <person name="Belduz A.A."/>
            <person name="Canakci S."/>
            <person name="Nalcaoglu A."/>
            <person name="Ceylan E."/>
            <person name="Kati H."/>
        </authorList>
    </citation>
    <scope>NUCLEOTIDE SEQUENCE [LARGE SCALE GENOMIC DNA]</scope>
    <source>
        <strain evidence="3 4">GK</strain>
    </source>
</reference>
<evidence type="ECO:0000313" key="4">
    <source>
        <dbReference type="Proteomes" id="UP001202243"/>
    </source>
</evidence>
<name>A0ABT0WL85_9BURK</name>
<organism evidence="3 4">
    <name type="scientific">Janthinobacterium kumbetense</name>
    <dbReference type="NCBI Taxonomy" id="2950280"/>
    <lineage>
        <taxon>Bacteria</taxon>
        <taxon>Pseudomonadati</taxon>
        <taxon>Pseudomonadota</taxon>
        <taxon>Betaproteobacteria</taxon>
        <taxon>Burkholderiales</taxon>
        <taxon>Oxalobacteraceae</taxon>
        <taxon>Janthinobacterium</taxon>
    </lineage>
</organism>
<dbReference type="InterPro" id="IPR057915">
    <property type="entry name" value="P2_C"/>
</dbReference>
<evidence type="ECO:0000313" key="3">
    <source>
        <dbReference type="EMBL" id="MCM2564818.1"/>
    </source>
</evidence>
<feature type="domain" description="Viral coat protein P2 C-terminal" evidence="2">
    <location>
        <begin position="144"/>
        <end position="260"/>
    </location>
</feature>
<feature type="domain" description="Viral coat protein P2 N-terminal" evidence="1">
    <location>
        <begin position="8"/>
        <end position="132"/>
    </location>
</feature>
<proteinExistence type="predicted"/>
<accession>A0ABT0WL85</accession>
<dbReference type="Pfam" id="PF18628">
    <property type="entry name" value="P2_N"/>
    <property type="match status" value="1"/>
</dbReference>
<sequence length="266" mass="29222">MSSNIDRMIDLQNVKPGATAVLKLSYNATFDKLHFMLSGGLTKANVGRIEGKANGVTFFVDDGALLGVRDAYQGLFVDENVITLDFTEPNTRGGAAAQYLSALPRNMLASLTFEIEIKQAAAAGSDIKAVAEYRDGTQNPFVLQRKDFNVPLTLIGENDVMLPVMANGGLIKRIWLHHTGHITVAELRTDGTPRIRAKVGELNYQQKRNRLVPQANLLVLDFIGDGNLMNMLDTSRITEALLRITTDAPDSLKAYIDYVSDIKLLK</sequence>
<gene>
    <name evidence="3" type="ORF">NCG91_04345</name>
</gene>
<protein>
    <submittedName>
        <fullName evidence="3">Major capsid protein P2</fullName>
    </submittedName>
</protein>